<keyword evidence="2" id="KW-1185">Reference proteome</keyword>
<evidence type="ECO:0000313" key="1">
    <source>
        <dbReference type="EMBL" id="KRJ99702.1"/>
    </source>
</evidence>
<proteinExistence type="predicted"/>
<dbReference type="Proteomes" id="UP000002282">
    <property type="component" value="Chromosome 2R"/>
</dbReference>
<reference evidence="1 2" key="1">
    <citation type="journal article" date="2007" name="Nature">
        <title>Evolution of genes and genomes on the Drosophila phylogeny.</title>
        <authorList>
            <consortium name="Drosophila 12 Genomes Consortium"/>
            <person name="Clark A.G."/>
            <person name="Eisen M.B."/>
            <person name="Smith D.R."/>
            <person name="Bergman C.M."/>
            <person name="Oliver B."/>
            <person name="Markow T.A."/>
            <person name="Kaufman T.C."/>
            <person name="Kellis M."/>
            <person name="Gelbart W."/>
            <person name="Iyer V.N."/>
            <person name="Pollard D.A."/>
            <person name="Sackton T.B."/>
            <person name="Larracuente A.M."/>
            <person name="Singh N.D."/>
            <person name="Abad J.P."/>
            <person name="Abt D.N."/>
            <person name="Adryan B."/>
            <person name="Aguade M."/>
            <person name="Akashi H."/>
            <person name="Anderson W.W."/>
            <person name="Aquadro C.F."/>
            <person name="Ardell D.H."/>
            <person name="Arguello R."/>
            <person name="Artieri C.G."/>
            <person name="Barbash D.A."/>
            <person name="Barker D."/>
            <person name="Barsanti P."/>
            <person name="Batterham P."/>
            <person name="Batzoglou S."/>
            <person name="Begun D."/>
            <person name="Bhutkar A."/>
            <person name="Blanco E."/>
            <person name="Bosak S.A."/>
            <person name="Bradley R.K."/>
            <person name="Brand A.D."/>
            <person name="Brent M.R."/>
            <person name="Brooks A.N."/>
            <person name="Brown R.H."/>
            <person name="Butlin R.K."/>
            <person name="Caggese C."/>
            <person name="Calvi B.R."/>
            <person name="Bernardo de Carvalho A."/>
            <person name="Caspi A."/>
            <person name="Castrezana S."/>
            <person name="Celniker S.E."/>
            <person name="Chang J.L."/>
            <person name="Chapple C."/>
            <person name="Chatterji S."/>
            <person name="Chinwalla A."/>
            <person name="Civetta A."/>
            <person name="Clifton S.W."/>
            <person name="Comeron J.M."/>
            <person name="Costello J.C."/>
            <person name="Coyne J.A."/>
            <person name="Daub J."/>
            <person name="David R.G."/>
            <person name="Delcher A.L."/>
            <person name="Delehaunty K."/>
            <person name="Do C.B."/>
            <person name="Ebling H."/>
            <person name="Edwards K."/>
            <person name="Eickbush T."/>
            <person name="Evans J.D."/>
            <person name="Filipski A."/>
            <person name="Findeiss S."/>
            <person name="Freyhult E."/>
            <person name="Fulton L."/>
            <person name="Fulton R."/>
            <person name="Garcia A.C."/>
            <person name="Gardiner A."/>
            <person name="Garfield D.A."/>
            <person name="Garvin B.E."/>
            <person name="Gibson G."/>
            <person name="Gilbert D."/>
            <person name="Gnerre S."/>
            <person name="Godfrey J."/>
            <person name="Good R."/>
            <person name="Gotea V."/>
            <person name="Gravely B."/>
            <person name="Greenberg A.J."/>
            <person name="Griffiths-Jones S."/>
            <person name="Gross S."/>
            <person name="Guigo R."/>
            <person name="Gustafson E.A."/>
            <person name="Haerty W."/>
            <person name="Hahn M.W."/>
            <person name="Halligan D.L."/>
            <person name="Halpern A.L."/>
            <person name="Halter G.M."/>
            <person name="Han M.V."/>
            <person name="Heger A."/>
            <person name="Hillier L."/>
            <person name="Hinrichs A.S."/>
            <person name="Holmes I."/>
            <person name="Hoskins R.A."/>
            <person name="Hubisz M.J."/>
            <person name="Hultmark D."/>
            <person name="Huntley M.A."/>
            <person name="Jaffe D.B."/>
            <person name="Jagadeeshan S."/>
            <person name="Jeck W.R."/>
            <person name="Johnson J."/>
            <person name="Jones C.D."/>
            <person name="Jordan W.C."/>
            <person name="Karpen G.H."/>
            <person name="Kataoka E."/>
            <person name="Keightley P.D."/>
            <person name="Kheradpour P."/>
            <person name="Kirkness E.F."/>
            <person name="Koerich L.B."/>
            <person name="Kristiansen K."/>
            <person name="Kudrna D."/>
            <person name="Kulathinal R.J."/>
            <person name="Kumar S."/>
            <person name="Kwok R."/>
            <person name="Lander E."/>
            <person name="Langley C.H."/>
            <person name="Lapoint R."/>
            <person name="Lazzaro B.P."/>
            <person name="Lee S.J."/>
            <person name="Levesque L."/>
            <person name="Li R."/>
            <person name="Lin C.F."/>
            <person name="Lin M.F."/>
            <person name="Lindblad-Toh K."/>
            <person name="Llopart A."/>
            <person name="Long M."/>
            <person name="Low L."/>
            <person name="Lozovsky E."/>
            <person name="Lu J."/>
            <person name="Luo M."/>
            <person name="Machado C.A."/>
            <person name="Makalowski W."/>
            <person name="Marzo M."/>
            <person name="Matsuda M."/>
            <person name="Matzkin L."/>
            <person name="McAllister B."/>
            <person name="McBride C.S."/>
            <person name="McKernan B."/>
            <person name="McKernan K."/>
            <person name="Mendez-Lago M."/>
            <person name="Minx P."/>
            <person name="Mollenhauer M.U."/>
            <person name="Montooth K."/>
            <person name="Mount S.M."/>
            <person name="Mu X."/>
            <person name="Myers E."/>
            <person name="Negre B."/>
            <person name="Newfeld S."/>
            <person name="Nielsen R."/>
            <person name="Noor M.A."/>
            <person name="O'Grady P."/>
            <person name="Pachter L."/>
            <person name="Papaceit M."/>
            <person name="Parisi M.J."/>
            <person name="Parisi M."/>
            <person name="Parts L."/>
            <person name="Pedersen J.S."/>
            <person name="Pesole G."/>
            <person name="Phillippy A.M."/>
            <person name="Ponting C.P."/>
            <person name="Pop M."/>
            <person name="Porcelli D."/>
            <person name="Powell J.R."/>
            <person name="Prohaska S."/>
            <person name="Pruitt K."/>
            <person name="Puig M."/>
            <person name="Quesneville H."/>
            <person name="Ram K.R."/>
            <person name="Rand D."/>
            <person name="Rasmussen M.D."/>
            <person name="Reed L.K."/>
            <person name="Reenan R."/>
            <person name="Reily A."/>
            <person name="Remington K.A."/>
            <person name="Rieger T.T."/>
            <person name="Ritchie M.G."/>
            <person name="Robin C."/>
            <person name="Rogers Y.H."/>
            <person name="Rohde C."/>
            <person name="Rozas J."/>
            <person name="Rubenfield M.J."/>
            <person name="Ruiz A."/>
            <person name="Russo S."/>
            <person name="Salzberg S.L."/>
            <person name="Sanchez-Gracia A."/>
            <person name="Saranga D.J."/>
            <person name="Sato H."/>
            <person name="Schaeffer S.W."/>
            <person name="Schatz M.C."/>
            <person name="Schlenke T."/>
            <person name="Schwartz R."/>
            <person name="Segarra C."/>
            <person name="Singh R.S."/>
            <person name="Sirot L."/>
            <person name="Sirota M."/>
            <person name="Sisneros N.B."/>
            <person name="Smith C.D."/>
            <person name="Smith T.F."/>
            <person name="Spieth J."/>
            <person name="Stage D.E."/>
            <person name="Stark A."/>
            <person name="Stephan W."/>
            <person name="Strausberg R.L."/>
            <person name="Strempel S."/>
            <person name="Sturgill D."/>
            <person name="Sutton G."/>
            <person name="Sutton G.G."/>
            <person name="Tao W."/>
            <person name="Teichmann S."/>
            <person name="Tobari Y.N."/>
            <person name="Tomimura Y."/>
            <person name="Tsolas J.M."/>
            <person name="Valente V.L."/>
            <person name="Venter E."/>
            <person name="Venter J.C."/>
            <person name="Vicario S."/>
            <person name="Vieira F.G."/>
            <person name="Vilella A.J."/>
            <person name="Villasante A."/>
            <person name="Walenz B."/>
            <person name="Wang J."/>
            <person name="Wasserman M."/>
            <person name="Watts T."/>
            <person name="Wilson D."/>
            <person name="Wilson R.K."/>
            <person name="Wing R.A."/>
            <person name="Wolfner M.F."/>
            <person name="Wong A."/>
            <person name="Wong G.K."/>
            <person name="Wu C.I."/>
            <person name="Wu G."/>
            <person name="Yamamoto D."/>
            <person name="Yang H.P."/>
            <person name="Yang S.P."/>
            <person name="Yorke J.A."/>
            <person name="Yoshida K."/>
            <person name="Zdobnov E."/>
            <person name="Zhang P."/>
            <person name="Zhang Y."/>
            <person name="Zimin A.V."/>
            <person name="Baldwin J."/>
            <person name="Abdouelleil A."/>
            <person name="Abdulkadir J."/>
            <person name="Abebe A."/>
            <person name="Abera B."/>
            <person name="Abreu J."/>
            <person name="Acer S.C."/>
            <person name="Aftuck L."/>
            <person name="Alexander A."/>
            <person name="An P."/>
            <person name="Anderson E."/>
            <person name="Anderson S."/>
            <person name="Arachi H."/>
            <person name="Azer M."/>
            <person name="Bachantsang P."/>
            <person name="Barry A."/>
            <person name="Bayul T."/>
            <person name="Berlin A."/>
            <person name="Bessette D."/>
            <person name="Bloom T."/>
            <person name="Blye J."/>
            <person name="Boguslavskiy L."/>
            <person name="Bonnet C."/>
            <person name="Boukhgalter B."/>
            <person name="Bourzgui I."/>
            <person name="Brown A."/>
            <person name="Cahill P."/>
            <person name="Channer S."/>
            <person name="Cheshatsang Y."/>
            <person name="Chuda L."/>
            <person name="Citroen M."/>
            <person name="Collymore A."/>
            <person name="Cooke P."/>
            <person name="Costello M."/>
            <person name="D'Aco K."/>
            <person name="Daza R."/>
            <person name="De Haan G."/>
            <person name="DeGray S."/>
            <person name="DeMaso C."/>
            <person name="Dhargay N."/>
            <person name="Dooley K."/>
            <person name="Dooley E."/>
            <person name="Doricent M."/>
            <person name="Dorje P."/>
            <person name="Dorjee K."/>
            <person name="Dupes A."/>
            <person name="Elong R."/>
            <person name="Falk J."/>
            <person name="Farina A."/>
            <person name="Faro S."/>
            <person name="Ferguson D."/>
            <person name="Fisher S."/>
            <person name="Foley C.D."/>
            <person name="Franke A."/>
            <person name="Friedrich D."/>
            <person name="Gadbois L."/>
            <person name="Gearin G."/>
            <person name="Gearin C.R."/>
            <person name="Giannoukos G."/>
            <person name="Goode T."/>
            <person name="Graham J."/>
            <person name="Grandbois E."/>
            <person name="Grewal S."/>
            <person name="Gyaltsen K."/>
            <person name="Hafez N."/>
            <person name="Hagos B."/>
            <person name="Hall J."/>
            <person name="Henson C."/>
            <person name="Hollinger A."/>
            <person name="Honan T."/>
            <person name="Huard M.D."/>
            <person name="Hughes L."/>
            <person name="Hurhula B."/>
            <person name="Husby M.E."/>
            <person name="Kamat A."/>
            <person name="Kanga B."/>
            <person name="Kashin S."/>
            <person name="Khazanovich D."/>
            <person name="Kisner P."/>
            <person name="Lance K."/>
            <person name="Lara M."/>
            <person name="Lee W."/>
            <person name="Lennon N."/>
            <person name="Letendre F."/>
            <person name="LeVine R."/>
            <person name="Lipovsky A."/>
            <person name="Liu X."/>
            <person name="Liu J."/>
            <person name="Liu S."/>
            <person name="Lokyitsang T."/>
            <person name="Lokyitsang Y."/>
            <person name="Lubonja R."/>
            <person name="Lui A."/>
            <person name="MacDonald P."/>
            <person name="Magnisalis V."/>
            <person name="Maru K."/>
            <person name="Matthews C."/>
            <person name="McCusker W."/>
            <person name="McDonough S."/>
            <person name="Mehta T."/>
            <person name="Meldrim J."/>
            <person name="Meneus L."/>
            <person name="Mihai O."/>
            <person name="Mihalev A."/>
            <person name="Mihova T."/>
            <person name="Mittelman R."/>
            <person name="Mlenga V."/>
            <person name="Montmayeur A."/>
            <person name="Mulrain L."/>
            <person name="Navidi A."/>
            <person name="Naylor J."/>
            <person name="Negash T."/>
            <person name="Nguyen T."/>
            <person name="Nguyen N."/>
            <person name="Nicol R."/>
            <person name="Norbu C."/>
            <person name="Norbu N."/>
            <person name="Novod N."/>
            <person name="O'Neill B."/>
            <person name="Osman S."/>
            <person name="Markiewicz E."/>
            <person name="Oyono O.L."/>
            <person name="Patti C."/>
            <person name="Phunkhang P."/>
            <person name="Pierre F."/>
            <person name="Priest M."/>
            <person name="Raghuraman S."/>
            <person name="Rege F."/>
            <person name="Reyes R."/>
            <person name="Rise C."/>
            <person name="Rogov P."/>
            <person name="Ross K."/>
            <person name="Ryan E."/>
            <person name="Settipalli S."/>
            <person name="Shea T."/>
            <person name="Sherpa N."/>
            <person name="Shi L."/>
            <person name="Shih D."/>
            <person name="Sparrow T."/>
            <person name="Spaulding J."/>
            <person name="Stalker J."/>
            <person name="Stange-Thomann N."/>
            <person name="Stavropoulos S."/>
            <person name="Stone C."/>
            <person name="Strader C."/>
            <person name="Tesfaye S."/>
            <person name="Thomson T."/>
            <person name="Thoulutsang Y."/>
            <person name="Thoulutsang D."/>
            <person name="Topham K."/>
            <person name="Topping I."/>
            <person name="Tsamla T."/>
            <person name="Vassiliev H."/>
            <person name="Vo A."/>
            <person name="Wangchuk T."/>
            <person name="Wangdi T."/>
            <person name="Weiand M."/>
            <person name="Wilkinson J."/>
            <person name="Wilson A."/>
            <person name="Yadav S."/>
            <person name="Young G."/>
            <person name="Yu Q."/>
            <person name="Zembek L."/>
            <person name="Zhong D."/>
            <person name="Zimmer A."/>
            <person name="Zwirko Z."/>
            <person name="Jaffe D.B."/>
            <person name="Alvarez P."/>
            <person name="Brockman W."/>
            <person name="Butler J."/>
            <person name="Chin C."/>
            <person name="Gnerre S."/>
            <person name="Grabherr M."/>
            <person name="Kleber M."/>
            <person name="Mauceli E."/>
            <person name="MacCallum I."/>
        </authorList>
    </citation>
    <scope>NUCLEOTIDE SEQUENCE [LARGE SCALE GENOMIC DNA]</scope>
    <source>
        <strain evidence="2">Tai18E2 / Tucson 14021-0261.01</strain>
    </source>
</reference>
<reference evidence="1 2" key="2">
    <citation type="journal article" date="2007" name="PLoS Biol.">
        <title>Principles of genome evolution in the Drosophila melanogaster species group.</title>
        <authorList>
            <person name="Ranz J.M."/>
            <person name="Maurin D."/>
            <person name="Chan Y.S."/>
            <person name="von Grotthuss M."/>
            <person name="Hillier L.W."/>
            <person name="Roote J."/>
            <person name="Ashburner M."/>
            <person name="Bergman C.M."/>
        </authorList>
    </citation>
    <scope>NUCLEOTIDE SEQUENCE [LARGE SCALE GENOMIC DNA]</scope>
    <source>
        <strain evidence="2">Tai18E2 / Tucson 14021-0261.01</strain>
    </source>
</reference>
<organism evidence="1 2">
    <name type="scientific">Drosophila yakuba</name>
    <name type="common">Fruit fly</name>
    <dbReference type="NCBI Taxonomy" id="7245"/>
    <lineage>
        <taxon>Eukaryota</taxon>
        <taxon>Metazoa</taxon>
        <taxon>Ecdysozoa</taxon>
        <taxon>Arthropoda</taxon>
        <taxon>Hexapoda</taxon>
        <taxon>Insecta</taxon>
        <taxon>Pterygota</taxon>
        <taxon>Neoptera</taxon>
        <taxon>Endopterygota</taxon>
        <taxon>Diptera</taxon>
        <taxon>Brachycera</taxon>
        <taxon>Muscomorpha</taxon>
        <taxon>Ephydroidea</taxon>
        <taxon>Drosophilidae</taxon>
        <taxon>Drosophila</taxon>
        <taxon>Sophophora</taxon>
    </lineage>
</organism>
<protein>
    <submittedName>
        <fullName evidence="1">Uncharacterized protein</fullName>
    </submittedName>
</protein>
<dbReference type="OrthoDB" id="6375174at2759"/>
<gene>
    <name evidence="1" type="primary">Dyak\GE29192</name>
    <name evidence="1" type="synonym">GE29192</name>
    <name evidence="1" type="ORF">Dyak_GE29192</name>
</gene>
<dbReference type="KEGG" id="dya:Dyak_GE29192"/>
<name>A0A0R1DXZ6_DROYA</name>
<dbReference type="AlphaFoldDB" id="A0A0R1DXZ6"/>
<dbReference type="EMBL" id="CM000158">
    <property type="protein sequence ID" value="KRJ99702.1"/>
    <property type="molecule type" value="Genomic_DNA"/>
</dbReference>
<evidence type="ECO:0000313" key="2">
    <source>
        <dbReference type="Proteomes" id="UP000002282"/>
    </source>
</evidence>
<sequence length="109" mass="12416">MLYNLHTISGKSRFYKELAARLETDLTAVLSRLEAANNLKLAEVTIPPVERITLQVDTSLQMEFNLPEKNFIRKDITSLVKQRGIDYLLDQVITIAMNLAVLYRHAVGK</sequence>
<accession>A0A0R1DXZ6</accession>